<protein>
    <recommendedName>
        <fullName evidence="4">Dirigent protein</fullName>
    </recommendedName>
</protein>
<keyword evidence="3 4" id="KW-0964">Secreted</keyword>
<dbReference type="Gene3D" id="2.40.480.10">
    <property type="entry name" value="Allene oxide cyclase-like"/>
    <property type="match status" value="1"/>
</dbReference>
<dbReference type="Proteomes" id="UP001237642">
    <property type="component" value="Unassembled WGS sequence"/>
</dbReference>
<comment type="caution">
    <text evidence="5">The sequence shown here is derived from an EMBL/GenBank/DDBJ whole genome shotgun (WGS) entry which is preliminary data.</text>
</comment>
<dbReference type="AlphaFoldDB" id="A0AAD8J0U8"/>
<sequence>MHAYHLTSLACLMCPFHSLSNILRNDEITIWTDKVQSTPFICLHILKESNSRGAFKLSTAYFAIRELNLLVFSSVVQSPEEVENWFQELKTAELKVTKLHFYFHDLREHTSVEVASANSTASSPTLFGYSAIMDDPLTEGPEFSSKPVGRVQGLYASASFKEFSLLCAMTLVFTDEKYNGSTLSVLGSNPTMHQHREMPVVGGTGVFRMARGIAMLTYIFFDVPGGNATVEYNVIVQHY</sequence>
<reference evidence="5" key="1">
    <citation type="submission" date="2023-02" db="EMBL/GenBank/DDBJ databases">
        <title>Genome of toxic invasive species Heracleum sosnowskyi carries increased number of genes despite the absence of recent whole-genome duplications.</title>
        <authorList>
            <person name="Schelkunov M."/>
            <person name="Shtratnikova V."/>
            <person name="Makarenko M."/>
            <person name="Klepikova A."/>
            <person name="Omelchenko D."/>
            <person name="Novikova G."/>
            <person name="Obukhova E."/>
            <person name="Bogdanov V."/>
            <person name="Penin A."/>
            <person name="Logacheva M."/>
        </authorList>
    </citation>
    <scope>NUCLEOTIDE SEQUENCE</scope>
    <source>
        <strain evidence="5">Hsosn_3</strain>
        <tissue evidence="5">Leaf</tissue>
    </source>
</reference>
<dbReference type="InterPro" id="IPR044859">
    <property type="entry name" value="Allene_oxi_cyc_Dirigent"/>
</dbReference>
<comment type="similarity">
    <text evidence="1 4">Belongs to the plant dirigent protein family.</text>
</comment>
<keyword evidence="6" id="KW-1185">Reference proteome</keyword>
<dbReference type="GO" id="GO:0009699">
    <property type="term" value="P:phenylpropanoid biosynthetic process"/>
    <property type="evidence" value="ECO:0007669"/>
    <property type="project" value="UniProtKB-ARBA"/>
</dbReference>
<name>A0AAD8J0U8_9APIA</name>
<comment type="subcellular location">
    <subcellularLocation>
        <location evidence="4">Secreted</location>
        <location evidence="4">Extracellular space</location>
        <location evidence="4">Apoplast</location>
    </subcellularLocation>
</comment>
<keyword evidence="4" id="KW-0052">Apoplast</keyword>
<evidence type="ECO:0000256" key="2">
    <source>
        <dbReference type="ARBA" id="ARBA00011738"/>
    </source>
</evidence>
<dbReference type="EMBL" id="JAUIZM010000003">
    <property type="protein sequence ID" value="KAK1394898.1"/>
    <property type="molecule type" value="Genomic_DNA"/>
</dbReference>
<dbReference type="PANTHER" id="PTHR21495">
    <property type="entry name" value="NUCLEOPORIN-RELATED"/>
    <property type="match status" value="1"/>
</dbReference>
<comment type="subunit">
    <text evidence="2 4">Homodimer.</text>
</comment>
<comment type="function">
    <text evidence="4">Dirigent proteins impart stereoselectivity on the phenoxy radical-coupling reaction, yielding optically active lignans from two molecules of coniferyl alcohol in the biosynthesis of lignans, flavonolignans, and alkaloids and thus plays a central role in plant secondary metabolism.</text>
</comment>
<reference evidence="5" key="2">
    <citation type="submission" date="2023-05" db="EMBL/GenBank/DDBJ databases">
        <authorList>
            <person name="Schelkunov M.I."/>
        </authorList>
    </citation>
    <scope>NUCLEOTIDE SEQUENCE</scope>
    <source>
        <strain evidence="5">Hsosn_3</strain>
        <tissue evidence="5">Leaf</tissue>
    </source>
</reference>
<gene>
    <name evidence="5" type="ORF">POM88_013954</name>
</gene>
<evidence type="ECO:0000256" key="4">
    <source>
        <dbReference type="RuleBase" id="RU363099"/>
    </source>
</evidence>
<proteinExistence type="inferred from homology"/>
<evidence type="ECO:0000256" key="3">
    <source>
        <dbReference type="ARBA" id="ARBA00022525"/>
    </source>
</evidence>
<organism evidence="5 6">
    <name type="scientific">Heracleum sosnowskyi</name>
    <dbReference type="NCBI Taxonomy" id="360622"/>
    <lineage>
        <taxon>Eukaryota</taxon>
        <taxon>Viridiplantae</taxon>
        <taxon>Streptophyta</taxon>
        <taxon>Embryophyta</taxon>
        <taxon>Tracheophyta</taxon>
        <taxon>Spermatophyta</taxon>
        <taxon>Magnoliopsida</taxon>
        <taxon>eudicotyledons</taxon>
        <taxon>Gunneridae</taxon>
        <taxon>Pentapetalae</taxon>
        <taxon>asterids</taxon>
        <taxon>campanulids</taxon>
        <taxon>Apiales</taxon>
        <taxon>Apiaceae</taxon>
        <taxon>Apioideae</taxon>
        <taxon>apioid superclade</taxon>
        <taxon>Tordylieae</taxon>
        <taxon>Tordyliinae</taxon>
        <taxon>Heracleum</taxon>
    </lineage>
</organism>
<evidence type="ECO:0000313" key="6">
    <source>
        <dbReference type="Proteomes" id="UP001237642"/>
    </source>
</evidence>
<evidence type="ECO:0000256" key="1">
    <source>
        <dbReference type="ARBA" id="ARBA00010746"/>
    </source>
</evidence>
<evidence type="ECO:0000313" key="5">
    <source>
        <dbReference type="EMBL" id="KAK1394898.1"/>
    </source>
</evidence>
<dbReference type="InterPro" id="IPR004265">
    <property type="entry name" value="Dirigent"/>
</dbReference>
<dbReference type="GO" id="GO:0048046">
    <property type="term" value="C:apoplast"/>
    <property type="evidence" value="ECO:0007669"/>
    <property type="project" value="UniProtKB-SubCell"/>
</dbReference>
<accession>A0AAD8J0U8</accession>
<dbReference type="Pfam" id="PF03018">
    <property type="entry name" value="Dirigent"/>
    <property type="match status" value="1"/>
</dbReference>